<evidence type="ECO:0000256" key="4">
    <source>
        <dbReference type="ARBA" id="ARBA00023136"/>
    </source>
</evidence>
<protein>
    <recommendedName>
        <fullName evidence="6">DUF202 domain-containing protein</fullName>
    </recommendedName>
</protein>
<sequence>MTVLPPGLQAERTVLAWRRTLPAVCLCVAAFVRAALVHPHVAHVVAAAGACVAAVSVVAGAVTRHRRYRRRADDPRPLGHLIPAAVSVAVFATAGAALAALA</sequence>
<feature type="domain" description="DUF202" evidence="6">
    <location>
        <begin position="6"/>
        <end position="70"/>
    </location>
</feature>
<accession>A0A076EV82</accession>
<proteinExistence type="predicted"/>
<evidence type="ECO:0000313" key="8">
    <source>
        <dbReference type="Proteomes" id="UP000028488"/>
    </source>
</evidence>
<evidence type="ECO:0000313" key="7">
    <source>
        <dbReference type="EMBL" id="AII07289.1"/>
    </source>
</evidence>
<name>A0A076EV82_RHOOP</name>
<dbReference type="Proteomes" id="UP000028488">
    <property type="component" value="Chromosome"/>
</dbReference>
<dbReference type="AlphaFoldDB" id="A0A076EV82"/>
<gene>
    <name evidence="7" type="ORF">EP51_22590</name>
</gene>
<keyword evidence="4 5" id="KW-0472">Membrane</keyword>
<feature type="transmembrane region" description="Helical" evidence="5">
    <location>
        <begin position="42"/>
        <end position="61"/>
    </location>
</feature>
<evidence type="ECO:0000256" key="3">
    <source>
        <dbReference type="ARBA" id="ARBA00022989"/>
    </source>
</evidence>
<evidence type="ECO:0000256" key="5">
    <source>
        <dbReference type="SAM" id="Phobius"/>
    </source>
</evidence>
<comment type="subcellular location">
    <subcellularLocation>
        <location evidence="1">Endomembrane system</location>
        <topology evidence="1">Multi-pass membrane protein</topology>
    </subcellularLocation>
</comment>
<keyword evidence="3 5" id="KW-1133">Transmembrane helix</keyword>
<dbReference type="InterPro" id="IPR003807">
    <property type="entry name" value="DUF202"/>
</dbReference>
<reference evidence="7 8" key="1">
    <citation type="submission" date="2014-07" db="EMBL/GenBank/DDBJ databases">
        <title>Genome Sequence of Rhodococcus opacus Strain R7, a Biodegrader of Mono- and Polycyclic Aromatic Hydrocarbons.</title>
        <authorList>
            <person name="Di Gennaro P."/>
            <person name="Zampolli J."/>
            <person name="Presti I."/>
            <person name="Cappelletti M."/>
            <person name="D'Ursi P."/>
            <person name="Orro A."/>
            <person name="Mezzelani A."/>
            <person name="Milanesi L."/>
        </authorList>
    </citation>
    <scope>NUCLEOTIDE SEQUENCE [LARGE SCALE GENOMIC DNA]</scope>
    <source>
        <strain evidence="7 8">R7</strain>
    </source>
</reference>
<keyword evidence="2 5" id="KW-0812">Transmembrane</keyword>
<dbReference type="eggNOG" id="ENOG5030N5X">
    <property type="taxonomic scope" value="Bacteria"/>
</dbReference>
<dbReference type="RefSeq" id="WP_128640439.1">
    <property type="nucleotide sequence ID" value="NZ_CP008947.1"/>
</dbReference>
<organism evidence="7 8">
    <name type="scientific">Rhodococcus opacus</name>
    <name type="common">Nocardia opaca</name>
    <dbReference type="NCBI Taxonomy" id="37919"/>
    <lineage>
        <taxon>Bacteria</taxon>
        <taxon>Bacillati</taxon>
        <taxon>Actinomycetota</taxon>
        <taxon>Actinomycetes</taxon>
        <taxon>Mycobacteriales</taxon>
        <taxon>Nocardiaceae</taxon>
        <taxon>Rhodococcus</taxon>
    </lineage>
</organism>
<dbReference type="GO" id="GO:0012505">
    <property type="term" value="C:endomembrane system"/>
    <property type="evidence" value="ECO:0007669"/>
    <property type="project" value="UniProtKB-SubCell"/>
</dbReference>
<evidence type="ECO:0000259" key="6">
    <source>
        <dbReference type="Pfam" id="PF02656"/>
    </source>
</evidence>
<evidence type="ECO:0000256" key="2">
    <source>
        <dbReference type="ARBA" id="ARBA00022692"/>
    </source>
</evidence>
<feature type="transmembrane region" description="Helical" evidence="5">
    <location>
        <begin position="20"/>
        <end position="36"/>
    </location>
</feature>
<evidence type="ECO:0000256" key="1">
    <source>
        <dbReference type="ARBA" id="ARBA00004127"/>
    </source>
</evidence>
<feature type="transmembrane region" description="Helical" evidence="5">
    <location>
        <begin position="81"/>
        <end position="101"/>
    </location>
</feature>
<dbReference type="EMBL" id="CP008947">
    <property type="protein sequence ID" value="AII07289.1"/>
    <property type="molecule type" value="Genomic_DNA"/>
</dbReference>
<dbReference type="Pfam" id="PF02656">
    <property type="entry name" value="DUF202"/>
    <property type="match status" value="1"/>
</dbReference>